<dbReference type="Pfam" id="PF12104">
    <property type="entry name" value="Tcell_CD4_C"/>
    <property type="match status" value="1"/>
</dbReference>
<keyword evidence="4" id="KW-0597">Phosphoprotein</keyword>
<evidence type="ECO:0000256" key="17">
    <source>
        <dbReference type="ARBA" id="ARBA00029974"/>
    </source>
</evidence>
<dbReference type="Pfam" id="PF05790">
    <property type="entry name" value="C2-set"/>
    <property type="match status" value="2"/>
</dbReference>
<dbReference type="GO" id="GO:0045657">
    <property type="term" value="P:positive regulation of monocyte differentiation"/>
    <property type="evidence" value="ECO:0007669"/>
    <property type="project" value="Ensembl"/>
</dbReference>
<dbReference type="Pfam" id="PF09191">
    <property type="entry name" value="CD4-extracel"/>
    <property type="match status" value="1"/>
</dbReference>
<dbReference type="InterPro" id="IPR013106">
    <property type="entry name" value="Ig_V-set"/>
</dbReference>
<protein>
    <recommendedName>
        <fullName evidence="2">T-cell surface glycoprotein CD4</fullName>
    </recommendedName>
    <alternativeName>
        <fullName evidence="17">T-cell surface antigen T4/Leu-3</fullName>
    </alternativeName>
</protein>
<dbReference type="FunFam" id="2.60.40.10:FF:001105">
    <property type="entry name" value="T-cell surface glycoprotein CD4"/>
    <property type="match status" value="1"/>
</dbReference>
<evidence type="ECO:0000256" key="10">
    <source>
        <dbReference type="ARBA" id="ARBA00023130"/>
    </source>
</evidence>
<dbReference type="GO" id="GO:0005788">
    <property type="term" value="C:endoplasmic reticulum lumen"/>
    <property type="evidence" value="ECO:0007669"/>
    <property type="project" value="Ensembl"/>
</dbReference>
<dbReference type="GO" id="GO:0045893">
    <property type="term" value="P:positive regulation of DNA-templated transcription"/>
    <property type="evidence" value="ECO:0007669"/>
    <property type="project" value="Ensembl"/>
</dbReference>
<dbReference type="InterPro" id="IPR007110">
    <property type="entry name" value="Ig-like_dom"/>
</dbReference>
<keyword evidence="21" id="KW-1185">Reference proteome</keyword>
<dbReference type="GO" id="GO:0032507">
    <property type="term" value="P:maintenance of protein location in cell"/>
    <property type="evidence" value="ECO:0007669"/>
    <property type="project" value="Ensembl"/>
</dbReference>
<dbReference type="PROSITE" id="PS50835">
    <property type="entry name" value="IG_LIKE"/>
    <property type="match status" value="1"/>
</dbReference>
<feature type="transmembrane region" description="Helical" evidence="18">
    <location>
        <begin position="397"/>
        <end position="421"/>
    </location>
</feature>
<dbReference type="InterPro" id="IPR003599">
    <property type="entry name" value="Ig_sub"/>
</dbReference>
<dbReference type="PRINTS" id="PR00692">
    <property type="entry name" value="CD4TCANTIGEN"/>
</dbReference>
<evidence type="ECO:0000256" key="7">
    <source>
        <dbReference type="ARBA" id="ARBA00022737"/>
    </source>
</evidence>
<dbReference type="AlphaFoldDB" id="A0A8C6RZA2"/>
<evidence type="ECO:0000256" key="9">
    <source>
        <dbReference type="ARBA" id="ARBA00022989"/>
    </source>
</evidence>
<dbReference type="GO" id="GO:0042012">
    <property type="term" value="F:interleukin-16 receptor activity"/>
    <property type="evidence" value="ECO:0007669"/>
    <property type="project" value="Ensembl"/>
</dbReference>
<dbReference type="GO" id="GO:0030225">
    <property type="term" value="P:macrophage differentiation"/>
    <property type="evidence" value="ECO:0007669"/>
    <property type="project" value="Ensembl"/>
</dbReference>
<comment type="subcellular location">
    <subcellularLocation>
        <location evidence="1">Cell membrane</location>
        <topology evidence="1">Single-pass type I membrane protein</topology>
    </subcellularLocation>
</comment>
<organism evidence="20 21">
    <name type="scientific">Nannospalax galili</name>
    <name type="common">Northern Israeli blind subterranean mole rat</name>
    <name type="synonym">Spalax galili</name>
    <dbReference type="NCBI Taxonomy" id="1026970"/>
    <lineage>
        <taxon>Eukaryota</taxon>
        <taxon>Metazoa</taxon>
        <taxon>Chordata</taxon>
        <taxon>Craniata</taxon>
        <taxon>Vertebrata</taxon>
        <taxon>Euteleostomi</taxon>
        <taxon>Mammalia</taxon>
        <taxon>Eutheria</taxon>
        <taxon>Euarchontoglires</taxon>
        <taxon>Glires</taxon>
        <taxon>Rodentia</taxon>
        <taxon>Myomorpha</taxon>
        <taxon>Muroidea</taxon>
        <taxon>Spalacidae</taxon>
        <taxon>Spalacinae</taxon>
        <taxon>Nannospalax</taxon>
    </lineage>
</organism>
<keyword evidence="3" id="KW-1003">Cell membrane</keyword>
<evidence type="ECO:0000256" key="18">
    <source>
        <dbReference type="SAM" id="Phobius"/>
    </source>
</evidence>
<dbReference type="CDD" id="cd22570">
    <property type="entry name" value="CD4_CD"/>
    <property type="match status" value="1"/>
</dbReference>
<dbReference type="GO" id="GO:0007155">
    <property type="term" value="P:cell adhesion"/>
    <property type="evidence" value="ECO:0007669"/>
    <property type="project" value="InterPro"/>
</dbReference>
<reference evidence="20" key="1">
    <citation type="submission" date="2025-08" db="UniProtKB">
        <authorList>
            <consortium name="Ensembl"/>
        </authorList>
    </citation>
    <scope>IDENTIFICATION</scope>
</reference>
<dbReference type="FunFam" id="2.60.40.10:FF:001253">
    <property type="entry name" value="T-cell surface glycoprotein CD4"/>
    <property type="match status" value="1"/>
</dbReference>
<accession>A0A8C6RZA2</accession>
<dbReference type="InterPro" id="IPR000973">
    <property type="entry name" value="CD4"/>
</dbReference>
<evidence type="ECO:0000256" key="3">
    <source>
        <dbReference type="ARBA" id="ARBA00022475"/>
    </source>
</evidence>
<proteinExistence type="predicted"/>
<dbReference type="Proteomes" id="UP000694381">
    <property type="component" value="Unassembled WGS sequence"/>
</dbReference>
<dbReference type="SMART" id="SM00406">
    <property type="entry name" value="IGv"/>
    <property type="match status" value="1"/>
</dbReference>
<dbReference type="Ensembl" id="ENSNGAT00000030537.1">
    <property type="protein sequence ID" value="ENSNGAP00000024825.1"/>
    <property type="gene ID" value="ENSNGAG00000022963.1"/>
</dbReference>
<evidence type="ECO:0000313" key="21">
    <source>
        <dbReference type="Proteomes" id="UP000694381"/>
    </source>
</evidence>
<dbReference type="GO" id="GO:0050850">
    <property type="term" value="P:positive regulation of calcium-mediated signaling"/>
    <property type="evidence" value="ECO:0007669"/>
    <property type="project" value="Ensembl"/>
</dbReference>
<reference evidence="20" key="2">
    <citation type="submission" date="2025-09" db="UniProtKB">
        <authorList>
            <consortium name="Ensembl"/>
        </authorList>
    </citation>
    <scope>IDENTIFICATION</scope>
</reference>
<evidence type="ECO:0000256" key="4">
    <source>
        <dbReference type="ARBA" id="ARBA00022553"/>
    </source>
</evidence>
<evidence type="ECO:0000256" key="12">
    <source>
        <dbReference type="ARBA" id="ARBA00023139"/>
    </source>
</evidence>
<dbReference type="GO" id="GO:1990782">
    <property type="term" value="F:protein tyrosine kinase binding"/>
    <property type="evidence" value="ECO:0007669"/>
    <property type="project" value="Ensembl"/>
</dbReference>
<dbReference type="GO" id="GO:0035397">
    <property type="term" value="P:helper T cell enhancement of adaptive immune response"/>
    <property type="evidence" value="ECO:0007669"/>
    <property type="project" value="Ensembl"/>
</dbReference>
<keyword evidence="12" id="KW-0564">Palmitate</keyword>
<evidence type="ECO:0000256" key="5">
    <source>
        <dbReference type="ARBA" id="ARBA00022692"/>
    </source>
</evidence>
<evidence type="ECO:0000256" key="8">
    <source>
        <dbReference type="ARBA" id="ARBA00022859"/>
    </source>
</evidence>
<dbReference type="GO" id="GO:0019722">
    <property type="term" value="P:calcium-mediated signaling"/>
    <property type="evidence" value="ECO:0007669"/>
    <property type="project" value="Ensembl"/>
</dbReference>
<dbReference type="GO" id="GO:0023026">
    <property type="term" value="F:MHC class II protein complex binding"/>
    <property type="evidence" value="ECO:0007669"/>
    <property type="project" value="Ensembl"/>
</dbReference>
<dbReference type="OMA" id="KTCQCSH"/>
<name>A0A8C6RZA2_NANGA</name>
<dbReference type="PANTHER" id="PTHR11422">
    <property type="entry name" value="T-CELL SURFACE GLYCOPROTEIN CD4"/>
    <property type="match status" value="1"/>
</dbReference>
<dbReference type="GO" id="GO:0043123">
    <property type="term" value="P:positive regulation of canonical NF-kappaB signal transduction"/>
    <property type="evidence" value="ECO:0007669"/>
    <property type="project" value="Ensembl"/>
</dbReference>
<dbReference type="InterPro" id="IPR013151">
    <property type="entry name" value="Immunoglobulin_dom"/>
</dbReference>
<evidence type="ECO:0000256" key="16">
    <source>
        <dbReference type="ARBA" id="ARBA00023319"/>
    </source>
</evidence>
<evidence type="ECO:0000256" key="13">
    <source>
        <dbReference type="ARBA" id="ARBA00023157"/>
    </source>
</evidence>
<dbReference type="InterPro" id="IPR015274">
    <property type="entry name" value="CD4-extracel"/>
</dbReference>
<evidence type="ECO:0000256" key="15">
    <source>
        <dbReference type="ARBA" id="ARBA00023288"/>
    </source>
</evidence>
<keyword evidence="16" id="KW-0393">Immunoglobulin domain</keyword>
<keyword evidence="13" id="KW-1015">Disulfide bond</keyword>
<feature type="domain" description="Ig-like" evidence="19">
    <location>
        <begin position="25"/>
        <end position="126"/>
    </location>
</feature>
<keyword evidence="11 18" id="KW-0472">Membrane</keyword>
<dbReference type="SMART" id="SM00409">
    <property type="entry name" value="IG"/>
    <property type="match status" value="3"/>
</dbReference>
<evidence type="ECO:0000256" key="14">
    <source>
        <dbReference type="ARBA" id="ARBA00023180"/>
    </source>
</evidence>
<dbReference type="GO" id="GO:0042803">
    <property type="term" value="F:protein homodimerization activity"/>
    <property type="evidence" value="ECO:0007669"/>
    <property type="project" value="Ensembl"/>
</dbReference>
<dbReference type="GeneTree" id="ENSGT00390000001745"/>
<evidence type="ECO:0000256" key="11">
    <source>
        <dbReference type="ARBA" id="ARBA00023136"/>
    </source>
</evidence>
<dbReference type="GO" id="GO:0002250">
    <property type="term" value="P:adaptive immune response"/>
    <property type="evidence" value="ECO:0007669"/>
    <property type="project" value="UniProtKB-KW"/>
</dbReference>
<evidence type="ECO:0000256" key="2">
    <source>
        <dbReference type="ARBA" id="ARBA00016522"/>
    </source>
</evidence>
<dbReference type="InterPro" id="IPR013783">
    <property type="entry name" value="Ig-like_fold"/>
</dbReference>
<dbReference type="PANTHER" id="PTHR11422:SF0">
    <property type="entry name" value="T-CELL SURFACE GLYCOPROTEIN CD4"/>
    <property type="match status" value="1"/>
</dbReference>
<dbReference type="GO" id="GO:0042289">
    <property type="term" value="F:MHC class II protein binding"/>
    <property type="evidence" value="ECO:0007669"/>
    <property type="project" value="Ensembl"/>
</dbReference>
<dbReference type="Pfam" id="PF00047">
    <property type="entry name" value="ig"/>
    <property type="match status" value="1"/>
</dbReference>
<keyword evidence="9 18" id="KW-1133">Transmembrane helix</keyword>
<keyword evidence="10" id="KW-1064">Adaptive immunity</keyword>
<dbReference type="GO" id="GO:0045058">
    <property type="term" value="P:T cell selection"/>
    <property type="evidence" value="ECO:0007669"/>
    <property type="project" value="Ensembl"/>
</dbReference>
<dbReference type="GO" id="GO:0070374">
    <property type="term" value="P:positive regulation of ERK1 and ERK2 cascade"/>
    <property type="evidence" value="ECO:0007669"/>
    <property type="project" value="Ensembl"/>
</dbReference>
<dbReference type="Gene3D" id="1.20.5.900">
    <property type="entry name" value="transmembrane domain of human cd4"/>
    <property type="match status" value="1"/>
</dbReference>
<dbReference type="GO" id="GO:0050870">
    <property type="term" value="P:positive regulation of T cell activation"/>
    <property type="evidence" value="ECO:0007669"/>
    <property type="project" value="Ensembl"/>
</dbReference>
<dbReference type="GO" id="GO:0001618">
    <property type="term" value="F:virus receptor activity"/>
    <property type="evidence" value="ECO:0007669"/>
    <property type="project" value="Ensembl"/>
</dbReference>
<dbReference type="GO" id="GO:0005789">
    <property type="term" value="C:endoplasmic reticulum membrane"/>
    <property type="evidence" value="ECO:0007669"/>
    <property type="project" value="Ensembl"/>
</dbReference>
<dbReference type="GO" id="GO:0009897">
    <property type="term" value="C:external side of plasma membrane"/>
    <property type="evidence" value="ECO:0007669"/>
    <property type="project" value="Ensembl"/>
</dbReference>
<keyword evidence="14" id="KW-0325">Glycoprotein</keyword>
<dbReference type="GO" id="GO:0035723">
    <property type="term" value="P:interleukin-15-mediated signaling pathway"/>
    <property type="evidence" value="ECO:0007669"/>
    <property type="project" value="Ensembl"/>
</dbReference>
<dbReference type="InterPro" id="IPR008424">
    <property type="entry name" value="Ig_C2-set"/>
</dbReference>
<dbReference type="GO" id="GO:0042011">
    <property type="term" value="F:interleukin-16 binding"/>
    <property type="evidence" value="ECO:0007669"/>
    <property type="project" value="Ensembl"/>
</dbReference>
<dbReference type="GO" id="GO:0008270">
    <property type="term" value="F:zinc ion binding"/>
    <property type="evidence" value="ECO:0007669"/>
    <property type="project" value="Ensembl"/>
</dbReference>
<dbReference type="GO" id="GO:0051924">
    <property type="term" value="P:regulation of calcium ion transport"/>
    <property type="evidence" value="ECO:0007669"/>
    <property type="project" value="Ensembl"/>
</dbReference>
<sequence length="450" mass="49923">MGRCKGEGLRGRQLDLLLFYPAQLPAVTQGKTVVIGKAGDSVELPCKASQSRSMPFSWKYTDNTKILESQSTFVAKAQSDLSDRVDSRKSMWDKGSFPLIINKLEMKDSKTYICEVANKKTEVELQVFKVTVHPDTHLLQGQSLTLTLEGPAGVKSPMECKGPENRNFKVTKDFLVPSLGIQDSGSWTCTLTVDQKSLVFNNAILVMGFQKTSTTDYKEEGKPAEFSVPLNIGDENLSGEIKWQAEKPSSLQSLTTFSVENKKVSVQMSPHDPKFELAEMLPLRLKLSQALSRYAGSGNLTLMLAKGTLHHKVNLVVVTVKYSQDTLICEVLGPTSPKMKLALKLKDQVKISKQKKVVQVQAPEAGTWYCELSEEDKVRVDAKVEVLPRGLSQDQPMFLAAVLGGTVGFLVFSGLCILCCVKCRHQRRQAERMSQIKRLLSEKKTCQCPQ</sequence>
<evidence type="ECO:0000259" key="19">
    <source>
        <dbReference type="PROSITE" id="PS50835"/>
    </source>
</evidence>
<evidence type="ECO:0000256" key="1">
    <source>
        <dbReference type="ARBA" id="ARBA00004251"/>
    </source>
</evidence>
<keyword evidence="6" id="KW-0732">Signal</keyword>
<dbReference type="Gene3D" id="2.60.40.10">
    <property type="entry name" value="Immunoglobulins"/>
    <property type="match status" value="4"/>
</dbReference>
<dbReference type="GO" id="GO:0050829">
    <property type="term" value="P:defense response to Gram-negative bacterium"/>
    <property type="evidence" value="ECO:0007669"/>
    <property type="project" value="Ensembl"/>
</dbReference>
<keyword evidence="8" id="KW-0391">Immunity</keyword>
<evidence type="ECO:0000256" key="6">
    <source>
        <dbReference type="ARBA" id="ARBA00022729"/>
    </source>
</evidence>
<dbReference type="SUPFAM" id="SSF48726">
    <property type="entry name" value="Immunoglobulin"/>
    <property type="match status" value="3"/>
</dbReference>
<dbReference type="GO" id="GO:0097011">
    <property type="term" value="P:cellular response to granulocyte macrophage colony-stimulating factor stimulus"/>
    <property type="evidence" value="ECO:0007669"/>
    <property type="project" value="Ensembl"/>
</dbReference>
<gene>
    <name evidence="20" type="primary">Cd4</name>
</gene>
<dbReference type="GO" id="GO:0046598">
    <property type="term" value="P:positive regulation of viral entry into host cell"/>
    <property type="evidence" value="ECO:0007669"/>
    <property type="project" value="Ensembl"/>
</dbReference>
<evidence type="ECO:0000313" key="20">
    <source>
        <dbReference type="Ensembl" id="ENSNGAP00000024825.1"/>
    </source>
</evidence>
<dbReference type="InterPro" id="IPR036179">
    <property type="entry name" value="Ig-like_dom_sf"/>
</dbReference>
<dbReference type="GO" id="GO:0015026">
    <property type="term" value="F:coreceptor activity"/>
    <property type="evidence" value="ECO:0007669"/>
    <property type="project" value="InterPro"/>
</dbReference>
<keyword evidence="5 18" id="KW-0812">Transmembrane</keyword>
<dbReference type="GO" id="GO:0045121">
    <property type="term" value="C:membrane raft"/>
    <property type="evidence" value="ECO:0007669"/>
    <property type="project" value="Ensembl"/>
</dbReference>
<keyword evidence="15" id="KW-0449">Lipoprotein</keyword>
<dbReference type="InterPro" id="IPR021963">
    <property type="entry name" value="Tcell_CD4_Cterm"/>
</dbReference>
<keyword evidence="7" id="KW-0677">Repeat</keyword>